<evidence type="ECO:0000256" key="1">
    <source>
        <dbReference type="ARBA" id="ARBA00009437"/>
    </source>
</evidence>
<dbReference type="InterPro" id="IPR000847">
    <property type="entry name" value="LysR_HTH_N"/>
</dbReference>
<dbReference type="RefSeq" id="WP_121457630.1">
    <property type="nucleotide sequence ID" value="NZ_RBXP01000013.1"/>
</dbReference>
<dbReference type="FunFam" id="3.40.190.290:FF:000001">
    <property type="entry name" value="Transcriptional regulator, LysR family"/>
    <property type="match status" value="1"/>
</dbReference>
<dbReference type="Gene3D" id="3.40.190.290">
    <property type="match status" value="1"/>
</dbReference>
<evidence type="ECO:0000259" key="5">
    <source>
        <dbReference type="PROSITE" id="PS50931"/>
    </source>
</evidence>
<evidence type="ECO:0000313" key="6">
    <source>
        <dbReference type="EMBL" id="RKT59381.1"/>
    </source>
</evidence>
<accession>A0A495WCG8</accession>
<dbReference type="GO" id="GO:0003677">
    <property type="term" value="F:DNA binding"/>
    <property type="evidence" value="ECO:0007669"/>
    <property type="project" value="UniProtKB-KW"/>
</dbReference>
<dbReference type="InterPro" id="IPR005119">
    <property type="entry name" value="LysR_subst-bd"/>
</dbReference>
<dbReference type="InterPro" id="IPR036390">
    <property type="entry name" value="WH_DNA-bd_sf"/>
</dbReference>
<dbReference type="Proteomes" id="UP000270626">
    <property type="component" value="Unassembled WGS sequence"/>
</dbReference>
<dbReference type="EMBL" id="RBXP01000013">
    <property type="protein sequence ID" value="RKT59381.1"/>
    <property type="molecule type" value="Genomic_DNA"/>
</dbReference>
<dbReference type="SUPFAM" id="SSF53850">
    <property type="entry name" value="Periplasmic binding protein-like II"/>
    <property type="match status" value="1"/>
</dbReference>
<evidence type="ECO:0000256" key="4">
    <source>
        <dbReference type="ARBA" id="ARBA00023163"/>
    </source>
</evidence>
<dbReference type="Pfam" id="PF03466">
    <property type="entry name" value="LysR_substrate"/>
    <property type="match status" value="1"/>
</dbReference>
<keyword evidence="7" id="KW-1185">Reference proteome</keyword>
<dbReference type="InterPro" id="IPR036388">
    <property type="entry name" value="WH-like_DNA-bd_sf"/>
</dbReference>
<dbReference type="PANTHER" id="PTHR30537">
    <property type="entry name" value="HTH-TYPE TRANSCRIPTIONAL REGULATOR"/>
    <property type="match status" value="1"/>
</dbReference>
<dbReference type="CDD" id="cd08422">
    <property type="entry name" value="PBP2_CrgA_like"/>
    <property type="match status" value="1"/>
</dbReference>
<proteinExistence type="inferred from homology"/>
<keyword evidence="3" id="KW-0238">DNA-binding</keyword>
<organism evidence="6 7">
    <name type="scientific">Azonexus fungiphilus</name>
    <dbReference type="NCBI Taxonomy" id="146940"/>
    <lineage>
        <taxon>Bacteria</taxon>
        <taxon>Pseudomonadati</taxon>
        <taxon>Pseudomonadota</taxon>
        <taxon>Betaproteobacteria</taxon>
        <taxon>Rhodocyclales</taxon>
        <taxon>Azonexaceae</taxon>
        <taxon>Azonexus</taxon>
    </lineage>
</organism>
<keyword evidence="4" id="KW-0804">Transcription</keyword>
<dbReference type="PROSITE" id="PS50931">
    <property type="entry name" value="HTH_LYSR"/>
    <property type="match status" value="1"/>
</dbReference>
<evidence type="ECO:0000256" key="3">
    <source>
        <dbReference type="ARBA" id="ARBA00023125"/>
    </source>
</evidence>
<gene>
    <name evidence="6" type="ORF">DFR40_1268</name>
</gene>
<protein>
    <submittedName>
        <fullName evidence="6">LysR family transcriptional regulator</fullName>
    </submittedName>
</protein>
<sequence>MDTFKQISAFVNVATRGSLSAAARIEGVTPAIIGRRLDALEGRLGVKLLIRTTRKLTLTFEGQAFLEDCQKVLNDLANAEAAVSLGGVQASGYLKVSAPAGFGRQHVAPLVGEFMGANPEVRVNLNLSDRLVDLINENIDCAIRIGELTDSSLVSVRLGEMRRMVVASPAYLVAHGVPRTPADLAAHNCLSLGQQRGWVFRDPASGEVQTLKVGGNFECNDGAVLHEWALAGRGLAWRSLWEVGGDLREGRLTSVLDAWQAPPMGIYAVFPQRRHLPLRVRLFIDLLKDHYGRPSYWERR</sequence>
<dbReference type="GO" id="GO:0003700">
    <property type="term" value="F:DNA-binding transcription factor activity"/>
    <property type="evidence" value="ECO:0007669"/>
    <property type="project" value="InterPro"/>
</dbReference>
<dbReference type="OrthoDB" id="8705920at2"/>
<dbReference type="Gene3D" id="1.10.10.10">
    <property type="entry name" value="Winged helix-like DNA-binding domain superfamily/Winged helix DNA-binding domain"/>
    <property type="match status" value="1"/>
</dbReference>
<dbReference type="Pfam" id="PF00126">
    <property type="entry name" value="HTH_1"/>
    <property type="match status" value="1"/>
</dbReference>
<dbReference type="FunFam" id="1.10.10.10:FF:000001">
    <property type="entry name" value="LysR family transcriptional regulator"/>
    <property type="match status" value="1"/>
</dbReference>
<name>A0A495WCG8_9RHOO</name>
<keyword evidence="2" id="KW-0805">Transcription regulation</keyword>
<evidence type="ECO:0000256" key="2">
    <source>
        <dbReference type="ARBA" id="ARBA00023015"/>
    </source>
</evidence>
<comment type="similarity">
    <text evidence="1">Belongs to the LysR transcriptional regulatory family.</text>
</comment>
<dbReference type="PANTHER" id="PTHR30537:SF5">
    <property type="entry name" value="HTH-TYPE TRANSCRIPTIONAL ACTIVATOR TTDR-RELATED"/>
    <property type="match status" value="1"/>
</dbReference>
<feature type="domain" description="HTH lysR-type" evidence="5">
    <location>
        <begin position="1"/>
        <end position="59"/>
    </location>
</feature>
<comment type="caution">
    <text evidence="6">The sequence shown here is derived from an EMBL/GenBank/DDBJ whole genome shotgun (WGS) entry which is preliminary data.</text>
</comment>
<dbReference type="SUPFAM" id="SSF46785">
    <property type="entry name" value="Winged helix' DNA-binding domain"/>
    <property type="match status" value="1"/>
</dbReference>
<evidence type="ECO:0000313" key="7">
    <source>
        <dbReference type="Proteomes" id="UP000270626"/>
    </source>
</evidence>
<dbReference type="AlphaFoldDB" id="A0A495WCG8"/>
<reference evidence="6 7" key="1">
    <citation type="submission" date="2018-10" db="EMBL/GenBank/DDBJ databases">
        <title>Genomic Encyclopedia of Type Strains, Phase IV (KMG-IV): sequencing the most valuable type-strain genomes for metagenomic binning, comparative biology and taxonomic classification.</title>
        <authorList>
            <person name="Goeker M."/>
        </authorList>
    </citation>
    <scope>NUCLEOTIDE SEQUENCE [LARGE SCALE GENOMIC DNA]</scope>
    <source>
        <strain evidence="6 7">DSM 23841</strain>
    </source>
</reference>
<dbReference type="InterPro" id="IPR058163">
    <property type="entry name" value="LysR-type_TF_proteobact-type"/>
</dbReference>